<name>A0A2P4PB25_RHIID</name>
<evidence type="ECO:0000313" key="3">
    <source>
        <dbReference type="Proteomes" id="UP000018888"/>
    </source>
</evidence>
<accession>A0A2P4PB25</accession>
<dbReference type="AlphaFoldDB" id="A0A2P4PB25"/>
<keyword evidence="1" id="KW-0812">Transmembrane</keyword>
<keyword evidence="1" id="KW-1133">Transmembrane helix</keyword>
<dbReference type="Proteomes" id="UP000018888">
    <property type="component" value="Unassembled WGS sequence"/>
</dbReference>
<comment type="caution">
    <text evidence="2">The sequence shown here is derived from an EMBL/GenBank/DDBJ whole genome shotgun (WGS) entry which is preliminary data.</text>
</comment>
<gene>
    <name evidence="2" type="ORF">GLOIN_2v1695094</name>
</gene>
<evidence type="ECO:0000256" key="1">
    <source>
        <dbReference type="SAM" id="Phobius"/>
    </source>
</evidence>
<feature type="transmembrane region" description="Helical" evidence="1">
    <location>
        <begin position="31"/>
        <end position="51"/>
    </location>
</feature>
<organism evidence="2 3">
    <name type="scientific">Rhizophagus irregularis (strain DAOM 181602 / DAOM 197198 / MUCL 43194)</name>
    <name type="common">Arbuscular mycorrhizal fungus</name>
    <name type="synonym">Glomus intraradices</name>
    <dbReference type="NCBI Taxonomy" id="747089"/>
    <lineage>
        <taxon>Eukaryota</taxon>
        <taxon>Fungi</taxon>
        <taxon>Fungi incertae sedis</taxon>
        <taxon>Mucoromycota</taxon>
        <taxon>Glomeromycotina</taxon>
        <taxon>Glomeromycetes</taxon>
        <taxon>Glomerales</taxon>
        <taxon>Glomeraceae</taxon>
        <taxon>Rhizophagus</taxon>
    </lineage>
</organism>
<dbReference type="EMBL" id="AUPC02000295">
    <property type="protein sequence ID" value="POG62580.1"/>
    <property type="molecule type" value="Genomic_DNA"/>
</dbReference>
<keyword evidence="3" id="KW-1185">Reference proteome</keyword>
<sequence length="102" mass="12346">MLTWLITTSFMRLKGEIIYDKLVVFVLYLKYRCIISIIILHTCYIHIYYIYKTALFALPIQSYIYACVVVYELILIITYNKTLARFRIIFFNLFCPNFIFDK</sequence>
<evidence type="ECO:0000313" key="2">
    <source>
        <dbReference type="EMBL" id="POG62580.1"/>
    </source>
</evidence>
<reference evidence="2 3" key="2">
    <citation type="journal article" date="2018" name="New Phytol.">
        <title>High intraspecific genome diversity in the model arbuscular mycorrhizal symbiont Rhizophagus irregularis.</title>
        <authorList>
            <person name="Chen E.C.H."/>
            <person name="Morin E."/>
            <person name="Beaudet D."/>
            <person name="Noel J."/>
            <person name="Yildirir G."/>
            <person name="Ndikumana S."/>
            <person name="Charron P."/>
            <person name="St-Onge C."/>
            <person name="Giorgi J."/>
            <person name="Kruger M."/>
            <person name="Marton T."/>
            <person name="Ropars J."/>
            <person name="Grigoriev I.V."/>
            <person name="Hainaut M."/>
            <person name="Henrissat B."/>
            <person name="Roux C."/>
            <person name="Martin F."/>
            <person name="Corradi N."/>
        </authorList>
    </citation>
    <scope>NUCLEOTIDE SEQUENCE [LARGE SCALE GENOMIC DNA]</scope>
    <source>
        <strain evidence="2 3">DAOM 197198</strain>
    </source>
</reference>
<feature type="transmembrane region" description="Helical" evidence="1">
    <location>
        <begin position="63"/>
        <end position="80"/>
    </location>
</feature>
<proteinExistence type="predicted"/>
<reference evidence="2 3" key="1">
    <citation type="journal article" date="2013" name="Proc. Natl. Acad. Sci. U.S.A.">
        <title>Genome of an arbuscular mycorrhizal fungus provides insight into the oldest plant symbiosis.</title>
        <authorList>
            <person name="Tisserant E."/>
            <person name="Malbreil M."/>
            <person name="Kuo A."/>
            <person name="Kohler A."/>
            <person name="Symeonidi A."/>
            <person name="Balestrini R."/>
            <person name="Charron P."/>
            <person name="Duensing N."/>
            <person name="Frei Dit Frey N."/>
            <person name="Gianinazzi-Pearson V."/>
            <person name="Gilbert L.B."/>
            <person name="Handa Y."/>
            <person name="Herr J.R."/>
            <person name="Hijri M."/>
            <person name="Koul R."/>
            <person name="Kawaguchi M."/>
            <person name="Krajinski F."/>
            <person name="Lammers P.J."/>
            <person name="Masclaux F.G."/>
            <person name="Murat C."/>
            <person name="Morin E."/>
            <person name="Ndikumana S."/>
            <person name="Pagni M."/>
            <person name="Petitpierre D."/>
            <person name="Requena N."/>
            <person name="Rosikiewicz P."/>
            <person name="Riley R."/>
            <person name="Saito K."/>
            <person name="San Clemente H."/>
            <person name="Shapiro H."/>
            <person name="van Tuinen D."/>
            <person name="Becard G."/>
            <person name="Bonfante P."/>
            <person name="Paszkowski U."/>
            <person name="Shachar-Hill Y.Y."/>
            <person name="Tuskan G.A."/>
            <person name="Young P.W."/>
            <person name="Sanders I.R."/>
            <person name="Henrissat B."/>
            <person name="Rensing S.A."/>
            <person name="Grigoriev I.V."/>
            <person name="Corradi N."/>
            <person name="Roux C."/>
            <person name="Martin F."/>
        </authorList>
    </citation>
    <scope>NUCLEOTIDE SEQUENCE [LARGE SCALE GENOMIC DNA]</scope>
    <source>
        <strain evidence="2 3">DAOM 197198</strain>
    </source>
</reference>
<keyword evidence="1" id="KW-0472">Membrane</keyword>
<protein>
    <submittedName>
        <fullName evidence="2">Uncharacterized protein</fullName>
    </submittedName>
</protein>